<dbReference type="Pfam" id="PF01755">
    <property type="entry name" value="Glyco_transf_25"/>
    <property type="match status" value="1"/>
</dbReference>
<evidence type="ECO:0000313" key="2">
    <source>
        <dbReference type="EMBL" id="AAR38206.1"/>
    </source>
</evidence>
<keyword evidence="2" id="KW-0808">Transferase</keyword>
<evidence type="ECO:0000259" key="1">
    <source>
        <dbReference type="Pfam" id="PF01755"/>
    </source>
</evidence>
<proteinExistence type="predicted"/>
<reference evidence="2" key="2">
    <citation type="submission" date="2003-12" db="EMBL/GenBank/DDBJ databases">
        <title>Monterey Bay Coastal Ocean Microbial Observatory environmental clone sequencing.</title>
        <authorList>
            <person name="DeLong E.F."/>
        </authorList>
    </citation>
    <scope>NUCLEOTIDE SEQUENCE</scope>
</reference>
<dbReference type="CDD" id="cd06532">
    <property type="entry name" value="Glyco_transf_25"/>
    <property type="match status" value="1"/>
</dbReference>
<sequence>MRTLLRKLPTFVITMPDEINRQNKSKKQLKGVCDNYEFFFANSKPNKFPTTYVKWKRRFYFGRDLSYGEFGCFNSHKLVLEKIVSKEIPKALVLEDDFIFLPNFEKSISDLLKCSYDWELVRLLSKPKLNNRMKKNVANLGNNYKLVRIATAPGGAYAYIVTLRGAKKLLSAMNKIWCPVDLVMGQPWRTDLEILTVIPSVATWDQSFNSAIGNERFKKRQLRGWQKYILPLSRFYFKIFEGSFRKYFFFKKYFKKS</sequence>
<organism evidence="2">
    <name type="scientific">uncultured marine bacterium 580</name>
    <dbReference type="NCBI Taxonomy" id="257400"/>
    <lineage>
        <taxon>Bacteria</taxon>
        <taxon>environmental samples</taxon>
    </lineage>
</organism>
<gene>
    <name evidence="2" type="ORF">MBMO_EBAC000-36A07.51</name>
</gene>
<protein>
    <submittedName>
        <fullName evidence="2">Glycosyl transferase, family 25</fullName>
    </submittedName>
</protein>
<dbReference type="AlphaFoldDB" id="Q6SFK6"/>
<name>Q6SFK6_9BACT</name>
<dbReference type="GO" id="GO:0016740">
    <property type="term" value="F:transferase activity"/>
    <property type="evidence" value="ECO:0007669"/>
    <property type="project" value="UniProtKB-KW"/>
</dbReference>
<dbReference type="CAZy" id="GT25">
    <property type="family name" value="Glycosyltransferase Family 25"/>
</dbReference>
<accession>Q6SFK6</accession>
<feature type="domain" description="Glycosyl transferase family 25" evidence="1">
    <location>
        <begin position="9"/>
        <end position="184"/>
    </location>
</feature>
<reference evidence="2" key="1">
    <citation type="submission" date="2003-11" db="EMBL/GenBank/DDBJ databases">
        <authorList>
            <person name="Heidelberg J.F."/>
            <person name="Eisen J.A."/>
            <person name="Nelson W.C."/>
            <person name="DeLong E.F."/>
        </authorList>
    </citation>
    <scope>NUCLEOTIDE SEQUENCE</scope>
</reference>
<dbReference type="EMBL" id="AY458647">
    <property type="protein sequence ID" value="AAR38206.1"/>
    <property type="molecule type" value="Genomic_DNA"/>
</dbReference>
<dbReference type="InterPro" id="IPR002654">
    <property type="entry name" value="Glyco_trans_25"/>
</dbReference>